<proteinExistence type="predicted"/>
<evidence type="ECO:0000313" key="2">
    <source>
        <dbReference type="Proteomes" id="UP000503011"/>
    </source>
</evidence>
<evidence type="ECO:0000313" key="1">
    <source>
        <dbReference type="EMBL" id="BCB82885.1"/>
    </source>
</evidence>
<accession>A0A6F8Y9V8</accession>
<dbReference type="Pfam" id="PF19142">
    <property type="entry name" value="DUF5825"/>
    <property type="match status" value="1"/>
</dbReference>
<dbReference type="EMBL" id="AP022871">
    <property type="protein sequence ID" value="BCB82885.1"/>
    <property type="molecule type" value="Genomic_DNA"/>
</dbReference>
<gene>
    <name evidence="1" type="ORF">Psuf_001980</name>
</gene>
<protein>
    <submittedName>
        <fullName evidence="1">Uncharacterized protein</fullName>
    </submittedName>
</protein>
<dbReference type="Proteomes" id="UP000503011">
    <property type="component" value="Chromosome"/>
</dbReference>
<reference evidence="1 2" key="1">
    <citation type="submission" date="2020-03" db="EMBL/GenBank/DDBJ databases">
        <title>Whole genome shotgun sequence of Phytohabitans suffuscus NBRC 105367.</title>
        <authorList>
            <person name="Komaki H."/>
            <person name="Tamura T."/>
        </authorList>
    </citation>
    <scope>NUCLEOTIDE SEQUENCE [LARGE SCALE GENOMIC DNA]</scope>
    <source>
        <strain evidence="1 2">NBRC 105367</strain>
    </source>
</reference>
<reference evidence="1 2" key="2">
    <citation type="submission" date="2020-03" db="EMBL/GenBank/DDBJ databases">
        <authorList>
            <person name="Ichikawa N."/>
            <person name="Kimura A."/>
            <person name="Kitahashi Y."/>
            <person name="Uohara A."/>
        </authorList>
    </citation>
    <scope>NUCLEOTIDE SEQUENCE [LARGE SCALE GENOMIC DNA]</scope>
    <source>
        <strain evidence="1 2">NBRC 105367</strain>
    </source>
</reference>
<keyword evidence="2" id="KW-1185">Reference proteome</keyword>
<name>A0A6F8Y9V8_9ACTN</name>
<dbReference type="InterPro" id="IPR043863">
    <property type="entry name" value="DUF5825"/>
</dbReference>
<sequence length="187" mass="20095">MSATPGPGTTSDDPMWTHWPSHLRRSVADLEAVARQRLRGVVVGEPVHLAPEADTGAAVFLALLRESAGLGLVVRWRGSVSGIPHALVRHLSAPYDGPAGHFAWRRPRTAGLRLRRGPGFLTIEDRRFGPVRRTLVPEHDERFAALCPPATAGLLPEVDPAAGARLCSEGLAVVIGGRLVTLPVRLR</sequence>
<dbReference type="KEGG" id="psuu:Psuf_001980"/>
<dbReference type="AlphaFoldDB" id="A0A6F8Y9V8"/>
<organism evidence="1 2">
    <name type="scientific">Phytohabitans suffuscus</name>
    <dbReference type="NCBI Taxonomy" id="624315"/>
    <lineage>
        <taxon>Bacteria</taxon>
        <taxon>Bacillati</taxon>
        <taxon>Actinomycetota</taxon>
        <taxon>Actinomycetes</taxon>
        <taxon>Micromonosporales</taxon>
        <taxon>Micromonosporaceae</taxon>
    </lineage>
</organism>